<dbReference type="GO" id="GO:0050076">
    <property type="term" value="F:maleate isomerase activity"/>
    <property type="evidence" value="ECO:0007669"/>
    <property type="project" value="UniProtKB-EC"/>
</dbReference>
<accession>A0A7Y9LP58</accession>
<organism evidence="1 2">
    <name type="scientific">Pigmentiphaga litoralis</name>
    <dbReference type="NCBI Taxonomy" id="516702"/>
    <lineage>
        <taxon>Bacteria</taxon>
        <taxon>Pseudomonadati</taxon>
        <taxon>Pseudomonadota</taxon>
        <taxon>Betaproteobacteria</taxon>
        <taxon>Burkholderiales</taxon>
        <taxon>Alcaligenaceae</taxon>
        <taxon>Pigmentiphaga</taxon>
    </lineage>
</organism>
<dbReference type="InterPro" id="IPR026286">
    <property type="entry name" value="MaiA/AMDase"/>
</dbReference>
<keyword evidence="1" id="KW-0413">Isomerase</keyword>
<dbReference type="Pfam" id="PF17645">
    <property type="entry name" value="Amdase"/>
    <property type="match status" value="1"/>
</dbReference>
<dbReference type="EMBL" id="JACBYR010000001">
    <property type="protein sequence ID" value="NYE84045.1"/>
    <property type="molecule type" value="Genomic_DNA"/>
</dbReference>
<reference evidence="1 2" key="1">
    <citation type="submission" date="2020-07" db="EMBL/GenBank/DDBJ databases">
        <title>Genomic Encyclopedia of Type Strains, Phase IV (KMG-V): Genome sequencing to study the core and pangenomes of soil and plant-associated prokaryotes.</title>
        <authorList>
            <person name="Whitman W."/>
        </authorList>
    </citation>
    <scope>NUCLEOTIDE SEQUENCE [LARGE SCALE GENOMIC DNA]</scope>
    <source>
        <strain evidence="1 2">SAS40</strain>
    </source>
</reference>
<keyword evidence="2" id="KW-1185">Reference proteome</keyword>
<evidence type="ECO:0000313" key="2">
    <source>
        <dbReference type="Proteomes" id="UP000542125"/>
    </source>
</evidence>
<sequence length="253" mass="27011">MPVEYAPKGLVGLLTPQANTTVEPEYAILLPAGYAHINARMMSDKSSIEARLVDYVDQLDTACDQFANAPIDAIAVGTTGASYMVGKEREARVLGEIEAKRGVHAFTAATAVVDALKELGATRIALASPYPASLTQAGVRYWESRGLTVSKVASGELDDSQFHPIYSMKAGAAGALLEGLADDADAIVMLGTGMPTLGPLLQANVHSKVPVLSCMLCLGWKAVAALAPEQTRLETWIRGDHWRERFERQQVSG</sequence>
<dbReference type="InterPro" id="IPR053714">
    <property type="entry name" value="Iso_Racemase_Enz_sf"/>
</dbReference>
<proteinExistence type="predicted"/>
<dbReference type="Gene3D" id="3.40.50.12500">
    <property type="match status" value="1"/>
</dbReference>
<dbReference type="EC" id="5.2.1.1" evidence="1"/>
<dbReference type="PANTHER" id="PTHR40267:SF1">
    <property type="entry name" value="BLR3294 PROTEIN"/>
    <property type="match status" value="1"/>
</dbReference>
<evidence type="ECO:0000313" key="1">
    <source>
        <dbReference type="EMBL" id="NYE84045.1"/>
    </source>
</evidence>
<comment type="caution">
    <text evidence="1">The sequence shown here is derived from an EMBL/GenBank/DDBJ whole genome shotgun (WGS) entry which is preliminary data.</text>
</comment>
<dbReference type="RefSeq" id="WP_179587781.1">
    <property type="nucleotide sequence ID" value="NZ_JACBYR010000001.1"/>
</dbReference>
<gene>
    <name evidence="1" type="ORF">FHW18_003316</name>
</gene>
<dbReference type="AlphaFoldDB" id="A0A7Y9LP58"/>
<dbReference type="Proteomes" id="UP000542125">
    <property type="component" value="Unassembled WGS sequence"/>
</dbReference>
<name>A0A7Y9LP58_9BURK</name>
<dbReference type="PANTHER" id="PTHR40267">
    <property type="entry name" value="BLR3294 PROTEIN"/>
    <property type="match status" value="1"/>
</dbReference>
<protein>
    <submittedName>
        <fullName evidence="1">Maleate isomerase</fullName>
        <ecNumber evidence="1">5.2.1.1</ecNumber>
    </submittedName>
</protein>